<dbReference type="Pfam" id="PF00067">
    <property type="entry name" value="p450"/>
    <property type="match status" value="1"/>
</dbReference>
<evidence type="ECO:0000256" key="8">
    <source>
        <dbReference type="ARBA" id="ARBA00023033"/>
    </source>
</evidence>
<dbReference type="Proteomes" id="UP000812287">
    <property type="component" value="Unassembled WGS sequence"/>
</dbReference>
<evidence type="ECO:0000313" key="11">
    <source>
        <dbReference type="Proteomes" id="UP000812287"/>
    </source>
</evidence>
<feature type="non-terminal residue" evidence="10">
    <location>
        <position position="1"/>
    </location>
</feature>
<evidence type="ECO:0000256" key="6">
    <source>
        <dbReference type="ARBA" id="ARBA00023002"/>
    </source>
</evidence>
<organism evidence="10 11">
    <name type="scientific">Guyanagaster necrorhizus</name>
    <dbReference type="NCBI Taxonomy" id="856835"/>
    <lineage>
        <taxon>Eukaryota</taxon>
        <taxon>Fungi</taxon>
        <taxon>Dikarya</taxon>
        <taxon>Basidiomycota</taxon>
        <taxon>Agaricomycotina</taxon>
        <taxon>Agaricomycetes</taxon>
        <taxon>Agaricomycetidae</taxon>
        <taxon>Agaricales</taxon>
        <taxon>Marasmiineae</taxon>
        <taxon>Physalacriaceae</taxon>
        <taxon>Guyanagaster</taxon>
    </lineage>
</organism>
<evidence type="ECO:0000313" key="10">
    <source>
        <dbReference type="EMBL" id="KAG7451643.1"/>
    </source>
</evidence>
<dbReference type="PANTHER" id="PTHR46300">
    <property type="entry name" value="P450, PUTATIVE (EUROFUNG)-RELATED-RELATED"/>
    <property type="match status" value="1"/>
</dbReference>
<sequence length="481" mass="54395">GEPILGHLRVIPVGNPELQYREWSRQYGDVLSFHILGQPIIVLNSVKAAIDLLDKRGSNYCDRPAFHLFEEMGWEGTLTFLRWGPRFQRNRKLIQSSFTKRQIVKYQELQTREARVLVRNLIQSPEEYDRLIRRFATAIIMDIAFGHEIKSDADPFIQIAADASYALGHGGAPAGTAVDFFPLLRYLPDSLSFLSNSLKFARDWKWAIRKVHDIPFAAVESQINEGNARPSITQSFLERLVTNAEKGIRDELKREDVKGAAGAIYAAGQDTTWSTIVVFLVNIIFHPEIVAKAQSELDTVVGPDRLPTFDDRQNLPYIDRIVQETFRSYPVSPIGVPHKSLEDDVYRDMFIPKGSLVIANAYSMCHDETIYKDHEIFDPDRYAPTSEGGHGEPFPLGQFGFGRRQVSLICPGRHLGDASIFIVIATMLHTLDISRRVDANGELMNPEVKHTAGLTCHPEVFECSIRVRSRQMEGLIYNATL</sequence>
<dbReference type="InterPro" id="IPR036396">
    <property type="entry name" value="Cyt_P450_sf"/>
</dbReference>
<accession>A0A9P7W3R7</accession>
<comment type="cofactor">
    <cofactor evidence="1 9">
        <name>heme</name>
        <dbReference type="ChEBI" id="CHEBI:30413"/>
    </cofactor>
</comment>
<evidence type="ECO:0000256" key="4">
    <source>
        <dbReference type="ARBA" id="ARBA00022617"/>
    </source>
</evidence>
<evidence type="ECO:0000256" key="9">
    <source>
        <dbReference type="PIRSR" id="PIRSR602401-1"/>
    </source>
</evidence>
<comment type="similarity">
    <text evidence="3">Belongs to the cytochrome P450 family.</text>
</comment>
<comment type="caution">
    <text evidence="10">The sequence shown here is derived from an EMBL/GenBank/DDBJ whole genome shotgun (WGS) entry which is preliminary data.</text>
</comment>
<evidence type="ECO:0000256" key="3">
    <source>
        <dbReference type="ARBA" id="ARBA00010617"/>
    </source>
</evidence>
<dbReference type="EMBL" id="MU250525">
    <property type="protein sequence ID" value="KAG7451643.1"/>
    <property type="molecule type" value="Genomic_DNA"/>
</dbReference>
<keyword evidence="6" id="KW-0560">Oxidoreductase</keyword>
<evidence type="ECO:0000256" key="7">
    <source>
        <dbReference type="ARBA" id="ARBA00023004"/>
    </source>
</evidence>
<dbReference type="CDD" id="cd11065">
    <property type="entry name" value="CYP64-like"/>
    <property type="match status" value="1"/>
</dbReference>
<dbReference type="GO" id="GO:0004497">
    <property type="term" value="F:monooxygenase activity"/>
    <property type="evidence" value="ECO:0007669"/>
    <property type="project" value="UniProtKB-KW"/>
</dbReference>
<keyword evidence="4 9" id="KW-0349">Heme</keyword>
<evidence type="ECO:0000256" key="1">
    <source>
        <dbReference type="ARBA" id="ARBA00001971"/>
    </source>
</evidence>
<dbReference type="GO" id="GO:0016705">
    <property type="term" value="F:oxidoreductase activity, acting on paired donors, with incorporation or reduction of molecular oxygen"/>
    <property type="evidence" value="ECO:0007669"/>
    <property type="project" value="InterPro"/>
</dbReference>
<evidence type="ECO:0000256" key="5">
    <source>
        <dbReference type="ARBA" id="ARBA00022723"/>
    </source>
</evidence>
<reference evidence="10" key="1">
    <citation type="submission" date="2020-11" db="EMBL/GenBank/DDBJ databases">
        <title>Adaptations for nitrogen fixation in a non-lichenized fungal sporocarp promotes dispersal by wood-feeding termites.</title>
        <authorList>
            <consortium name="DOE Joint Genome Institute"/>
            <person name="Koch R.A."/>
            <person name="Yoon G."/>
            <person name="Arayal U."/>
            <person name="Lail K."/>
            <person name="Amirebrahimi M."/>
            <person name="Labutti K."/>
            <person name="Lipzen A."/>
            <person name="Riley R."/>
            <person name="Barry K."/>
            <person name="Henrissat B."/>
            <person name="Grigoriev I.V."/>
            <person name="Herr J.R."/>
            <person name="Aime M.C."/>
        </authorList>
    </citation>
    <scope>NUCLEOTIDE SEQUENCE</scope>
    <source>
        <strain evidence="10">MCA 3950</strain>
    </source>
</reference>
<dbReference type="OrthoDB" id="2789670at2759"/>
<dbReference type="InterPro" id="IPR001128">
    <property type="entry name" value="Cyt_P450"/>
</dbReference>
<dbReference type="InterPro" id="IPR050364">
    <property type="entry name" value="Cytochrome_P450_fung"/>
</dbReference>
<dbReference type="SUPFAM" id="SSF48264">
    <property type="entry name" value="Cytochrome P450"/>
    <property type="match status" value="1"/>
</dbReference>
<proteinExistence type="inferred from homology"/>
<dbReference type="Gene3D" id="1.10.630.10">
    <property type="entry name" value="Cytochrome P450"/>
    <property type="match status" value="1"/>
</dbReference>
<feature type="binding site" description="axial binding residue" evidence="9">
    <location>
        <position position="410"/>
    </location>
    <ligand>
        <name>heme</name>
        <dbReference type="ChEBI" id="CHEBI:30413"/>
    </ligand>
    <ligandPart>
        <name>Fe</name>
        <dbReference type="ChEBI" id="CHEBI:18248"/>
    </ligandPart>
</feature>
<keyword evidence="5 9" id="KW-0479">Metal-binding</keyword>
<dbReference type="PANTHER" id="PTHR46300:SF5">
    <property type="entry name" value="CYTOCHROME P450"/>
    <property type="match status" value="1"/>
</dbReference>
<dbReference type="GO" id="GO:0005506">
    <property type="term" value="F:iron ion binding"/>
    <property type="evidence" value="ECO:0007669"/>
    <property type="project" value="InterPro"/>
</dbReference>
<dbReference type="AlphaFoldDB" id="A0A9P7W3R7"/>
<evidence type="ECO:0000256" key="2">
    <source>
        <dbReference type="ARBA" id="ARBA00005179"/>
    </source>
</evidence>
<keyword evidence="11" id="KW-1185">Reference proteome</keyword>
<dbReference type="GeneID" id="66105065"/>
<dbReference type="PRINTS" id="PR00463">
    <property type="entry name" value="EP450I"/>
</dbReference>
<comment type="pathway">
    <text evidence="2">Secondary metabolite biosynthesis.</text>
</comment>
<keyword evidence="7 9" id="KW-0408">Iron</keyword>
<dbReference type="RefSeq" id="XP_043045143.1">
    <property type="nucleotide sequence ID" value="XM_043182768.1"/>
</dbReference>
<dbReference type="InterPro" id="IPR002401">
    <property type="entry name" value="Cyt_P450_E_grp-I"/>
</dbReference>
<dbReference type="GO" id="GO:0020037">
    <property type="term" value="F:heme binding"/>
    <property type="evidence" value="ECO:0007669"/>
    <property type="project" value="InterPro"/>
</dbReference>
<name>A0A9P7W3R7_9AGAR</name>
<keyword evidence="8" id="KW-0503">Monooxygenase</keyword>
<gene>
    <name evidence="10" type="ORF">BT62DRAFT_883724</name>
</gene>
<protein>
    <submittedName>
        <fullName evidence="10">Cytochrome P450</fullName>
    </submittedName>
</protein>